<proteinExistence type="predicted"/>
<dbReference type="WBParaSite" id="L893_g13289.t1">
    <property type="protein sequence ID" value="L893_g13289.t1"/>
    <property type="gene ID" value="L893_g13289"/>
</dbReference>
<reference evidence="2" key="1">
    <citation type="submission" date="2016-11" db="UniProtKB">
        <authorList>
            <consortium name="WormBaseParasite"/>
        </authorList>
    </citation>
    <scope>IDENTIFICATION</scope>
</reference>
<protein>
    <submittedName>
        <fullName evidence="2">IENR2 domain-containing protein</fullName>
    </submittedName>
</protein>
<sequence length="94" mass="11448">MLLYYTGWPSPTAKHFARTKRSEKSPRMSKKWRDGSDRVNTWQHLENSKRFNMRRKIAEGESYLDLKMFRYYFRRVEELEALGHYFGIPGRAKR</sequence>
<evidence type="ECO:0000313" key="1">
    <source>
        <dbReference type="Proteomes" id="UP000095287"/>
    </source>
</evidence>
<name>A0A1I7Y729_9BILA</name>
<dbReference type="Proteomes" id="UP000095287">
    <property type="component" value="Unplaced"/>
</dbReference>
<keyword evidence="1" id="KW-1185">Reference proteome</keyword>
<dbReference type="AlphaFoldDB" id="A0A1I7Y729"/>
<organism evidence="1 2">
    <name type="scientific">Steinernema glaseri</name>
    <dbReference type="NCBI Taxonomy" id="37863"/>
    <lineage>
        <taxon>Eukaryota</taxon>
        <taxon>Metazoa</taxon>
        <taxon>Ecdysozoa</taxon>
        <taxon>Nematoda</taxon>
        <taxon>Chromadorea</taxon>
        <taxon>Rhabditida</taxon>
        <taxon>Tylenchina</taxon>
        <taxon>Panagrolaimomorpha</taxon>
        <taxon>Strongyloidoidea</taxon>
        <taxon>Steinernematidae</taxon>
        <taxon>Steinernema</taxon>
    </lineage>
</organism>
<evidence type="ECO:0000313" key="2">
    <source>
        <dbReference type="WBParaSite" id="L893_g13289.t1"/>
    </source>
</evidence>
<accession>A0A1I7Y729</accession>